<gene>
    <name evidence="4" type="ORF">CYJ32_05830</name>
</gene>
<feature type="domain" description="Carbohydrate kinase PfkB" evidence="3">
    <location>
        <begin position="1"/>
        <end position="296"/>
    </location>
</feature>
<organism evidence="4 5">
    <name type="scientific">Alloscardovia omnicolens</name>
    <dbReference type="NCBI Taxonomy" id="419015"/>
    <lineage>
        <taxon>Bacteria</taxon>
        <taxon>Bacillati</taxon>
        <taxon>Actinomycetota</taxon>
        <taxon>Actinomycetes</taxon>
        <taxon>Bifidobacteriales</taxon>
        <taxon>Bifidobacteriaceae</taxon>
        <taxon>Alloscardovia</taxon>
    </lineage>
</organism>
<accession>A0A2I1M4F9</accession>
<dbReference type="RefSeq" id="WP_101541464.1">
    <property type="nucleotide sequence ID" value="NZ_JAHACM010000010.1"/>
</dbReference>
<dbReference type="AlphaFoldDB" id="A0A2I1M4F9"/>
<dbReference type="Proteomes" id="UP000242263">
    <property type="component" value="Unassembled WGS sequence"/>
</dbReference>
<dbReference type="SUPFAM" id="SSF53613">
    <property type="entry name" value="Ribokinase-like"/>
    <property type="match status" value="1"/>
</dbReference>
<comment type="caution">
    <text evidence="4">The sequence shown here is derived from an EMBL/GenBank/DDBJ whole genome shotgun (WGS) entry which is preliminary data.</text>
</comment>
<dbReference type="InterPro" id="IPR011611">
    <property type="entry name" value="PfkB_dom"/>
</dbReference>
<evidence type="ECO:0000313" key="5">
    <source>
        <dbReference type="Proteomes" id="UP000242263"/>
    </source>
</evidence>
<keyword evidence="1" id="KW-0808">Transferase</keyword>
<dbReference type="Pfam" id="PF00294">
    <property type="entry name" value="PfkB"/>
    <property type="match status" value="1"/>
</dbReference>
<dbReference type="PANTHER" id="PTHR10584:SF166">
    <property type="entry name" value="RIBOKINASE"/>
    <property type="match status" value="1"/>
</dbReference>
<evidence type="ECO:0000256" key="1">
    <source>
        <dbReference type="ARBA" id="ARBA00022679"/>
    </source>
</evidence>
<protein>
    <submittedName>
        <fullName evidence="4">Carbohydrate kinase</fullName>
    </submittedName>
</protein>
<evidence type="ECO:0000256" key="2">
    <source>
        <dbReference type="ARBA" id="ARBA00022777"/>
    </source>
</evidence>
<keyword evidence="2 4" id="KW-0418">Kinase</keyword>
<dbReference type="PANTHER" id="PTHR10584">
    <property type="entry name" value="SUGAR KINASE"/>
    <property type="match status" value="1"/>
</dbReference>
<evidence type="ECO:0000313" key="4">
    <source>
        <dbReference type="EMBL" id="PKZ15013.1"/>
    </source>
</evidence>
<reference evidence="4 5" key="1">
    <citation type="submission" date="2017-12" db="EMBL/GenBank/DDBJ databases">
        <title>Phylogenetic diversity of female urinary microbiome.</title>
        <authorList>
            <person name="Thomas-White K."/>
            <person name="Wolfe A.J."/>
        </authorList>
    </citation>
    <scope>NUCLEOTIDE SEQUENCE [LARGE SCALE GENOMIC DNA]</scope>
    <source>
        <strain evidence="4 5">UMB0064</strain>
    </source>
</reference>
<name>A0A2I1M4F9_9BIFI</name>
<evidence type="ECO:0000259" key="3">
    <source>
        <dbReference type="Pfam" id="PF00294"/>
    </source>
</evidence>
<dbReference type="GO" id="GO:0016301">
    <property type="term" value="F:kinase activity"/>
    <property type="evidence" value="ECO:0007669"/>
    <property type="project" value="UniProtKB-KW"/>
</dbReference>
<proteinExistence type="predicted"/>
<sequence>MARVLHFGQVIIDFTLLIDALPESGGDVFASDSGVHAGGGYNVLYAAKQMGADAVYAGAVGEGPMAQLALKALDEIGIVFCGARVPSMDTGICVAMTDSSGERTFVSTRGAETHVPHDFYENLEVADDDVVYLSGYSFAHTDNRIALERFARAHAGRSGFTLFDVGPMVGSIEQSSLDAVANLNPLWSLNERESAILCRRLAVNASDDLAERCTNLADALSARVLLRAGEQGAWLSEGAVYIPTPTVSVVDTNGAGDAHAGVLCAVMLEGMSLEEALKLANCAGALSTQKFGPSTCPSRAELEEAYRAL</sequence>
<dbReference type="InterPro" id="IPR029056">
    <property type="entry name" value="Ribokinase-like"/>
</dbReference>
<dbReference type="EMBL" id="PKGU01000003">
    <property type="protein sequence ID" value="PKZ15013.1"/>
    <property type="molecule type" value="Genomic_DNA"/>
</dbReference>
<dbReference type="Gene3D" id="3.40.1190.20">
    <property type="match status" value="1"/>
</dbReference>